<evidence type="ECO:0000256" key="6">
    <source>
        <dbReference type="SAM" id="Coils"/>
    </source>
</evidence>
<evidence type="ECO:0000256" key="2">
    <source>
        <dbReference type="ARBA" id="ARBA00012438"/>
    </source>
</evidence>
<keyword evidence="6" id="KW-0175">Coiled coil</keyword>
<dbReference type="Gene3D" id="1.20.5.1930">
    <property type="match status" value="1"/>
</dbReference>
<protein>
    <recommendedName>
        <fullName evidence="2">histidine kinase</fullName>
        <ecNumber evidence="2">2.7.13.3</ecNumber>
    </recommendedName>
</protein>
<feature type="transmembrane region" description="Helical" evidence="7">
    <location>
        <begin position="68"/>
        <end position="93"/>
    </location>
</feature>
<feature type="coiled-coil region" evidence="6">
    <location>
        <begin position="154"/>
        <end position="181"/>
    </location>
</feature>
<dbReference type="Pfam" id="PF23540">
    <property type="entry name" value="DesK_N"/>
    <property type="match status" value="1"/>
</dbReference>
<keyword evidence="7" id="KW-0812">Transmembrane</keyword>
<dbReference type="Gene3D" id="3.30.565.10">
    <property type="entry name" value="Histidine kinase-like ATPase, C-terminal domain"/>
    <property type="match status" value="1"/>
</dbReference>
<dbReference type="Pfam" id="PF07730">
    <property type="entry name" value="HisKA_3"/>
    <property type="match status" value="1"/>
</dbReference>
<comment type="catalytic activity">
    <reaction evidence="1">
        <text>ATP + protein L-histidine = ADP + protein N-phospho-L-histidine.</text>
        <dbReference type="EC" id="2.7.13.3"/>
    </reaction>
</comment>
<evidence type="ECO:0000313" key="11">
    <source>
        <dbReference type="Proteomes" id="UP000657931"/>
    </source>
</evidence>
<dbReference type="EC" id="2.7.13.3" evidence="2"/>
<dbReference type="CDD" id="cd16917">
    <property type="entry name" value="HATPase_UhpB-NarQ-NarX-like"/>
    <property type="match status" value="1"/>
</dbReference>
<comment type="caution">
    <text evidence="10">The sequence shown here is derived from an EMBL/GenBank/DDBJ whole genome shotgun (WGS) entry which is preliminary data.</text>
</comment>
<evidence type="ECO:0000256" key="3">
    <source>
        <dbReference type="ARBA" id="ARBA00022679"/>
    </source>
</evidence>
<evidence type="ECO:0000313" key="10">
    <source>
        <dbReference type="EMBL" id="MBD7938128.1"/>
    </source>
</evidence>
<dbReference type="SUPFAM" id="SSF55874">
    <property type="entry name" value="ATPase domain of HSP90 chaperone/DNA topoisomerase II/histidine kinase"/>
    <property type="match status" value="1"/>
</dbReference>
<name>A0ABR8QRK0_9BACI</name>
<keyword evidence="7" id="KW-1133">Transmembrane helix</keyword>
<feature type="transmembrane region" description="Helical" evidence="7">
    <location>
        <begin position="105"/>
        <end position="125"/>
    </location>
</feature>
<dbReference type="PANTHER" id="PTHR24421">
    <property type="entry name" value="NITRATE/NITRITE SENSOR PROTEIN NARX-RELATED"/>
    <property type="match status" value="1"/>
</dbReference>
<evidence type="ECO:0000256" key="1">
    <source>
        <dbReference type="ARBA" id="ARBA00000085"/>
    </source>
</evidence>
<gene>
    <name evidence="10" type="ORF">H9655_13935</name>
</gene>
<keyword evidence="11" id="KW-1185">Reference proteome</keyword>
<organism evidence="10 11">
    <name type="scientific">Cytobacillus stercorigallinarum</name>
    <dbReference type="NCBI Taxonomy" id="2762240"/>
    <lineage>
        <taxon>Bacteria</taxon>
        <taxon>Bacillati</taxon>
        <taxon>Bacillota</taxon>
        <taxon>Bacilli</taxon>
        <taxon>Bacillales</taxon>
        <taxon>Bacillaceae</taxon>
        <taxon>Cytobacillus</taxon>
    </lineage>
</organism>
<dbReference type="InterPro" id="IPR050482">
    <property type="entry name" value="Sensor_HK_TwoCompSys"/>
</dbReference>
<dbReference type="InterPro" id="IPR011712">
    <property type="entry name" value="Sig_transdc_His_kin_sub3_dim/P"/>
</dbReference>
<proteinExistence type="predicted"/>
<sequence>MGYKFKLFPVKYGLLPYVYLVYLMFPIIVLINETGIKAVVGWMLLFLFFLSYRKLYFDPPMSIYMGWLIIQFIIIIIFTYFYQPSLVLLGFYCANFIGWLRNSKMFAISMILFVFSSVFPIILQYEMLSEHFYLVVMVVVMFLSPFGIHSMSTKMELEEKLNEANEQIEVLIKREERMRIARDLHDTLGHTLSYITLKSQLVAKMTKHQADPQIVTKEVKEIERTSRNALKQVRELVADMRILTIAETISDCKGILNSANITLEVTGLTRCDNITSMTQNIISMCIKEGVTNIVKHSRATHCVIGFSQNNLGIEVTIRDNGVGFNRETKLGNGLKGMSERLEFVEGSLNFFHYDRGLSVNVFIPIVERKFGGT</sequence>
<dbReference type="GO" id="GO:0016301">
    <property type="term" value="F:kinase activity"/>
    <property type="evidence" value="ECO:0007669"/>
    <property type="project" value="UniProtKB-KW"/>
</dbReference>
<dbReference type="PANTHER" id="PTHR24421:SF63">
    <property type="entry name" value="SENSOR HISTIDINE KINASE DESK"/>
    <property type="match status" value="1"/>
</dbReference>
<dbReference type="Proteomes" id="UP000657931">
    <property type="component" value="Unassembled WGS sequence"/>
</dbReference>
<keyword evidence="4 10" id="KW-0418">Kinase</keyword>
<feature type="transmembrane region" description="Helical" evidence="7">
    <location>
        <begin position="131"/>
        <end position="148"/>
    </location>
</feature>
<accession>A0ABR8QRK0</accession>
<evidence type="ECO:0000256" key="4">
    <source>
        <dbReference type="ARBA" id="ARBA00022777"/>
    </source>
</evidence>
<keyword evidence="3" id="KW-0808">Transferase</keyword>
<evidence type="ECO:0000259" key="8">
    <source>
        <dbReference type="Pfam" id="PF07730"/>
    </source>
</evidence>
<reference evidence="10 11" key="1">
    <citation type="submission" date="2020-08" db="EMBL/GenBank/DDBJ databases">
        <title>A Genomic Blueprint of the Chicken Gut Microbiome.</title>
        <authorList>
            <person name="Gilroy R."/>
            <person name="Ravi A."/>
            <person name="Getino M."/>
            <person name="Pursley I."/>
            <person name="Horton D.L."/>
            <person name="Alikhan N.-F."/>
            <person name="Baker D."/>
            <person name="Gharbi K."/>
            <person name="Hall N."/>
            <person name="Watson M."/>
            <person name="Adriaenssens E.M."/>
            <person name="Foster-Nyarko E."/>
            <person name="Jarju S."/>
            <person name="Secka A."/>
            <person name="Antonio M."/>
            <person name="Oren A."/>
            <person name="Chaudhuri R."/>
            <person name="La Ragione R.M."/>
            <person name="Hildebrand F."/>
            <person name="Pallen M.J."/>
        </authorList>
    </citation>
    <scope>NUCLEOTIDE SEQUENCE [LARGE SCALE GENOMIC DNA]</scope>
    <source>
        <strain evidence="10 11">Sa5YUA1</strain>
    </source>
</reference>
<dbReference type="EMBL" id="JACSQT010000006">
    <property type="protein sequence ID" value="MBD7938128.1"/>
    <property type="molecule type" value="Genomic_DNA"/>
</dbReference>
<evidence type="ECO:0000256" key="5">
    <source>
        <dbReference type="ARBA" id="ARBA00023012"/>
    </source>
</evidence>
<feature type="transmembrane region" description="Helical" evidence="7">
    <location>
        <begin position="38"/>
        <end position="56"/>
    </location>
</feature>
<feature type="transmembrane region" description="Helical" evidence="7">
    <location>
        <begin position="12"/>
        <end position="31"/>
    </location>
</feature>
<dbReference type="InterPro" id="IPR036890">
    <property type="entry name" value="HATPase_C_sf"/>
</dbReference>
<evidence type="ECO:0000256" key="7">
    <source>
        <dbReference type="SAM" id="Phobius"/>
    </source>
</evidence>
<evidence type="ECO:0000259" key="9">
    <source>
        <dbReference type="Pfam" id="PF23540"/>
    </source>
</evidence>
<feature type="domain" description="Signal transduction histidine kinase subgroup 3 dimerisation and phosphoacceptor" evidence="8">
    <location>
        <begin position="176"/>
        <end position="241"/>
    </location>
</feature>
<keyword evidence="5" id="KW-0902">Two-component regulatory system</keyword>
<feature type="domain" description="DesK/YvfT N-terminal" evidence="9">
    <location>
        <begin position="4"/>
        <end position="146"/>
    </location>
</feature>
<keyword evidence="7" id="KW-0472">Membrane</keyword>
<dbReference type="InterPro" id="IPR056374">
    <property type="entry name" value="DesK/YvfT_N"/>
</dbReference>